<sequence>VFLRVGAMGPFLRSCVVYVRGDGSLEISTFPEHKLVGPERLRNQKHLNDKELTLIIQLEGNSVRASIEDEDIHLEHSRLDMQSRGAVMFGCWKSTAEFWNTQIVCRDTIATFDIFE</sequence>
<dbReference type="EMBL" id="BART01003491">
    <property type="protein sequence ID" value="GAG57381.1"/>
    <property type="molecule type" value="Genomic_DNA"/>
</dbReference>
<comment type="caution">
    <text evidence="1">The sequence shown here is derived from an EMBL/GenBank/DDBJ whole genome shotgun (WGS) entry which is preliminary data.</text>
</comment>
<accession>X1AB75</accession>
<name>X1AB75_9ZZZZ</name>
<organism evidence="1">
    <name type="scientific">marine sediment metagenome</name>
    <dbReference type="NCBI Taxonomy" id="412755"/>
    <lineage>
        <taxon>unclassified sequences</taxon>
        <taxon>metagenomes</taxon>
        <taxon>ecological metagenomes</taxon>
    </lineage>
</organism>
<reference evidence="1" key="1">
    <citation type="journal article" date="2014" name="Front. Microbiol.">
        <title>High frequency of phylogenetically diverse reductive dehalogenase-homologous genes in deep subseafloor sedimentary metagenomes.</title>
        <authorList>
            <person name="Kawai M."/>
            <person name="Futagami T."/>
            <person name="Toyoda A."/>
            <person name="Takaki Y."/>
            <person name="Nishi S."/>
            <person name="Hori S."/>
            <person name="Arai W."/>
            <person name="Tsubouchi T."/>
            <person name="Morono Y."/>
            <person name="Uchiyama I."/>
            <person name="Ito T."/>
            <person name="Fujiyama A."/>
            <person name="Inagaki F."/>
            <person name="Takami H."/>
        </authorList>
    </citation>
    <scope>NUCLEOTIDE SEQUENCE</scope>
    <source>
        <strain evidence="1">Expedition CK06-06</strain>
    </source>
</reference>
<evidence type="ECO:0000313" key="1">
    <source>
        <dbReference type="EMBL" id="GAG57381.1"/>
    </source>
</evidence>
<protein>
    <submittedName>
        <fullName evidence="1">Uncharacterized protein</fullName>
    </submittedName>
</protein>
<feature type="non-terminal residue" evidence="1">
    <location>
        <position position="1"/>
    </location>
</feature>
<proteinExistence type="predicted"/>
<gene>
    <name evidence="1" type="ORF">S01H4_09580</name>
</gene>
<dbReference type="AlphaFoldDB" id="X1AB75"/>